<gene>
    <name evidence="3" type="ORF">EIP75_07960</name>
</gene>
<comment type="pathway">
    <text evidence="1">Siderophore biosynthesis.</text>
</comment>
<keyword evidence="3" id="KW-0808">Transferase</keyword>
<sequence>MSPHPRHGTPPAPPTDGACGTFVSHLDGCPLTVLRDGHVLTVRHTAGSTMWALDSTSTGWTLSPQPAWPDPDNAATGEHTRAVLAALDALFATQPDLAQVTLPIEARHLAPSLLANGSLQEGGHGLIAHRASLWQLARLWQATTINLQPFAQRHVITEGRRHPLRPPKPEGEVYRRHIPWLGLDFSLRALQPAHDLDLLHRWMNDPVVDHFWQESGDLERHRAYIDKVARDAHTTALIGSFGDQPCLYVEAYWAREDRIAPFYDVQDFDRGWHVLVGEPAWRGRPYVSAWMPSVSHHLFLDDPRTQRLVIEPRIDNDKMLRSLALCGYAHLKPFDFPHKRAMLGMLLRDRFFDEALWRPRALPSPSPEHPRGLPHAHP</sequence>
<dbReference type="OrthoDB" id="9087497at2"/>
<dbReference type="SUPFAM" id="SSF55729">
    <property type="entry name" value="Acyl-CoA N-acyltransferases (Nat)"/>
    <property type="match status" value="1"/>
</dbReference>
<dbReference type="InterPro" id="IPR016181">
    <property type="entry name" value="Acyl_CoA_acyltransferase"/>
</dbReference>
<dbReference type="RefSeq" id="WP_125242718.1">
    <property type="nucleotide sequence ID" value="NZ_RSED01000005.1"/>
</dbReference>
<reference evidence="3 4" key="1">
    <citation type="submission" date="2018-12" db="EMBL/GenBank/DDBJ databases">
        <title>The whole draft genome of Aquabacterium sp. SJQ9.</title>
        <authorList>
            <person name="Sun L."/>
            <person name="Gao X."/>
            <person name="Chen W."/>
            <person name="Huang K."/>
        </authorList>
    </citation>
    <scope>NUCLEOTIDE SEQUENCE [LARGE SCALE GENOMIC DNA]</scope>
    <source>
        <strain evidence="3 4">SJQ9</strain>
    </source>
</reference>
<keyword evidence="4" id="KW-1185">Reference proteome</keyword>
<protein>
    <submittedName>
        <fullName evidence="3">N-acetyltransferase</fullName>
    </submittedName>
</protein>
<dbReference type="EMBL" id="RSED01000005">
    <property type="protein sequence ID" value="RRS04900.1"/>
    <property type="molecule type" value="Genomic_DNA"/>
</dbReference>
<evidence type="ECO:0000256" key="1">
    <source>
        <dbReference type="ARBA" id="ARBA00004924"/>
    </source>
</evidence>
<dbReference type="PANTHER" id="PTHR31438">
    <property type="entry name" value="LYSINE N-ACYLTRANSFERASE C17G9.06C-RELATED"/>
    <property type="match status" value="1"/>
</dbReference>
<dbReference type="PANTHER" id="PTHR31438:SF1">
    <property type="entry name" value="LYSINE N-ACYLTRANSFERASE C17G9.06C-RELATED"/>
    <property type="match status" value="1"/>
</dbReference>
<dbReference type="SMART" id="SM01006">
    <property type="entry name" value="AlcB"/>
    <property type="match status" value="1"/>
</dbReference>
<comment type="caution">
    <text evidence="3">The sequence shown here is derived from an EMBL/GenBank/DDBJ whole genome shotgun (WGS) entry which is preliminary data.</text>
</comment>
<evidence type="ECO:0000313" key="4">
    <source>
        <dbReference type="Proteomes" id="UP000269265"/>
    </source>
</evidence>
<accession>A0A426VDL5</accession>
<feature type="domain" description="Acyltransferase MbtK/IucB-like conserved" evidence="2">
    <location>
        <begin position="188"/>
        <end position="235"/>
    </location>
</feature>
<evidence type="ECO:0000313" key="3">
    <source>
        <dbReference type="EMBL" id="RRS04900.1"/>
    </source>
</evidence>
<dbReference type="AlphaFoldDB" id="A0A426VDL5"/>
<dbReference type="Gene3D" id="3.40.630.30">
    <property type="match status" value="1"/>
</dbReference>
<dbReference type="InterPro" id="IPR019432">
    <property type="entry name" value="Acyltransferase_MbtK/IucB-like"/>
</dbReference>
<evidence type="ECO:0000259" key="2">
    <source>
        <dbReference type="SMART" id="SM01006"/>
    </source>
</evidence>
<dbReference type="GO" id="GO:0016410">
    <property type="term" value="F:N-acyltransferase activity"/>
    <property type="evidence" value="ECO:0007669"/>
    <property type="project" value="TreeGrafter"/>
</dbReference>
<dbReference type="Pfam" id="PF13523">
    <property type="entry name" value="Acetyltransf_8"/>
    <property type="match status" value="1"/>
</dbReference>
<name>A0A426VDL5_9BURK</name>
<dbReference type="Proteomes" id="UP000269265">
    <property type="component" value="Unassembled WGS sequence"/>
</dbReference>
<proteinExistence type="predicted"/>
<dbReference type="GO" id="GO:0019290">
    <property type="term" value="P:siderophore biosynthetic process"/>
    <property type="evidence" value="ECO:0007669"/>
    <property type="project" value="InterPro"/>
</dbReference>
<organism evidence="3 4">
    <name type="scientific">Aquabacterium soli</name>
    <dbReference type="NCBI Taxonomy" id="2493092"/>
    <lineage>
        <taxon>Bacteria</taxon>
        <taxon>Pseudomonadati</taxon>
        <taxon>Pseudomonadota</taxon>
        <taxon>Betaproteobacteria</taxon>
        <taxon>Burkholderiales</taxon>
        <taxon>Aquabacterium</taxon>
    </lineage>
</organism>